<sequence length="517" mass="54714">MTATLAETAAVARDGVPHYRMFIDGAWVDSTTAIPVVDPATESIVCTVAGADTEHVDAAVAAAKRTFDAGTWRNTPPVERAAVLDRVIGAVAARMDELTVLSSRETGMPVRLAAGIGVGFPLVHMQHYAELTRTYEWERSAPVSGQVLHAGYIRREPVGVCAGIVPWNFPAVIAVWKAIPALMAGNSVVLKTDEKTPIFALELAAMLRDAGLPDGAYNVVVGDGPVVGGHLVAHPDVRLVSFTGSTATGRQVMANAAGTIKRVLLELGGKGPNIVLDDADLDAAVDGSIYAFLLHAGQACESGTRLLLPTSLHDEFVARLIARLETLKIGNPLDPATDIGAVMNRTQQERILGYIESGKAEGATLAFGGGTPSGAGFEQGFWVEPTVFTGVTNEMRIAREEIFGPVLSVLKYDTVEEAIAIANDTEYGLAAAVWSRDNQRALEVAARIEAGSVWINDYHNIDQYLPFGGYKQSGTGRELGPDALDEFTQAKSVTVDLSGDVSRRAYGLVLGTPPATA</sequence>
<dbReference type="InterPro" id="IPR016163">
    <property type="entry name" value="Ald_DH_C"/>
</dbReference>
<feature type="domain" description="Aldehyde dehydrogenase" evidence="3">
    <location>
        <begin position="27"/>
        <end position="493"/>
    </location>
</feature>
<evidence type="ECO:0000256" key="1">
    <source>
        <dbReference type="ARBA" id="ARBA00009986"/>
    </source>
</evidence>
<protein>
    <submittedName>
        <fullName evidence="4">Aldehyde dehydrogenase</fullName>
    </submittedName>
</protein>
<dbReference type="OrthoDB" id="6882680at2"/>
<dbReference type="FunFam" id="3.40.605.10:FF:000026">
    <property type="entry name" value="Aldehyde dehydrogenase, putative"/>
    <property type="match status" value="1"/>
</dbReference>
<organism evidence="4 5">
    <name type="scientific">Nocardia stercoris</name>
    <dbReference type="NCBI Taxonomy" id="2483361"/>
    <lineage>
        <taxon>Bacteria</taxon>
        <taxon>Bacillati</taxon>
        <taxon>Actinomycetota</taxon>
        <taxon>Actinomycetes</taxon>
        <taxon>Mycobacteriales</taxon>
        <taxon>Nocardiaceae</taxon>
        <taxon>Nocardia</taxon>
    </lineage>
</organism>
<name>A0A3M2KXB4_9NOCA</name>
<dbReference type="Proteomes" id="UP000279275">
    <property type="component" value="Unassembled WGS sequence"/>
</dbReference>
<dbReference type="AlphaFoldDB" id="A0A3M2KXB4"/>
<reference evidence="4 5" key="1">
    <citation type="submission" date="2018-10" db="EMBL/GenBank/DDBJ databases">
        <title>Isolation from cow dung.</title>
        <authorList>
            <person name="Ling L."/>
        </authorList>
    </citation>
    <scope>NUCLEOTIDE SEQUENCE [LARGE SCALE GENOMIC DNA]</scope>
    <source>
        <strain evidence="4 5">NEAU-LL90</strain>
    </source>
</reference>
<dbReference type="Gene3D" id="3.40.309.10">
    <property type="entry name" value="Aldehyde Dehydrogenase, Chain A, domain 2"/>
    <property type="match status" value="1"/>
</dbReference>
<evidence type="ECO:0000313" key="5">
    <source>
        <dbReference type="Proteomes" id="UP000279275"/>
    </source>
</evidence>
<evidence type="ECO:0000259" key="3">
    <source>
        <dbReference type="Pfam" id="PF00171"/>
    </source>
</evidence>
<dbReference type="FunFam" id="3.40.605.10:FF:000007">
    <property type="entry name" value="NAD/NADP-dependent betaine aldehyde dehydrogenase"/>
    <property type="match status" value="1"/>
</dbReference>
<dbReference type="EMBL" id="RFFH01000018">
    <property type="protein sequence ID" value="RMI28873.1"/>
    <property type="molecule type" value="Genomic_DNA"/>
</dbReference>
<keyword evidence="2" id="KW-0560">Oxidoreductase</keyword>
<comment type="caution">
    <text evidence="4">The sequence shown here is derived from an EMBL/GenBank/DDBJ whole genome shotgun (WGS) entry which is preliminary data.</text>
</comment>
<dbReference type="InterPro" id="IPR016162">
    <property type="entry name" value="Ald_DH_N"/>
</dbReference>
<dbReference type="FunFam" id="3.40.309.10:FF:000012">
    <property type="entry name" value="Betaine aldehyde dehydrogenase"/>
    <property type="match status" value="1"/>
</dbReference>
<evidence type="ECO:0000256" key="2">
    <source>
        <dbReference type="ARBA" id="ARBA00023002"/>
    </source>
</evidence>
<dbReference type="InterPro" id="IPR016161">
    <property type="entry name" value="Ald_DH/histidinol_DH"/>
</dbReference>
<dbReference type="Gene3D" id="3.40.605.10">
    <property type="entry name" value="Aldehyde Dehydrogenase, Chain A, domain 1"/>
    <property type="match status" value="1"/>
</dbReference>
<dbReference type="PANTHER" id="PTHR42804">
    <property type="entry name" value="ALDEHYDE DEHYDROGENASE"/>
    <property type="match status" value="1"/>
</dbReference>
<proteinExistence type="inferred from homology"/>
<accession>A0A3M2KXB4</accession>
<dbReference type="GO" id="GO:0016620">
    <property type="term" value="F:oxidoreductase activity, acting on the aldehyde or oxo group of donors, NAD or NADP as acceptor"/>
    <property type="evidence" value="ECO:0007669"/>
    <property type="project" value="InterPro"/>
</dbReference>
<evidence type="ECO:0000313" key="4">
    <source>
        <dbReference type="EMBL" id="RMI28873.1"/>
    </source>
</evidence>
<dbReference type="SUPFAM" id="SSF53720">
    <property type="entry name" value="ALDH-like"/>
    <property type="match status" value="1"/>
</dbReference>
<dbReference type="RefSeq" id="WP_122191297.1">
    <property type="nucleotide sequence ID" value="NZ_RFFH01000018.1"/>
</dbReference>
<dbReference type="Pfam" id="PF00171">
    <property type="entry name" value="Aldedh"/>
    <property type="match status" value="1"/>
</dbReference>
<dbReference type="PANTHER" id="PTHR42804:SF1">
    <property type="entry name" value="ALDEHYDE DEHYDROGENASE-RELATED"/>
    <property type="match status" value="1"/>
</dbReference>
<comment type="similarity">
    <text evidence="1">Belongs to the aldehyde dehydrogenase family.</text>
</comment>
<dbReference type="InterPro" id="IPR015590">
    <property type="entry name" value="Aldehyde_DH_dom"/>
</dbReference>
<keyword evidence="5" id="KW-1185">Reference proteome</keyword>
<gene>
    <name evidence="4" type="ORF">EBN03_28615</name>
</gene>